<sequence length="257" mass="30990">MMGFTKFSLKEKHREYRKWRKEKLFKGDVVHCTICNSNYREFGIFGNTKRKNAQCHNCGSLERHRLVWKYIQDNELINEPMRLLHFAPEKVFYNLFSDILEIEYFPCDLFPHVYNYKGKTKIMEVDITKIPFDDNSFDFILCNHVLEHIPHDQLAMSELFRVMRPGGFGIFQVPIDYNREATYEDFSITTEKGRLKAFGRRDHVRWYGKDYKDRLANVGFEVKEDDFVNTFSKEEQFKYGFDTSEKIYHCRKPYNRK</sequence>
<dbReference type="RefSeq" id="WP_338196900.1">
    <property type="nucleotide sequence ID" value="NZ_AP027268.1"/>
</dbReference>
<feature type="domain" description="Methyltransferase type 11" evidence="1">
    <location>
        <begin position="120"/>
        <end position="170"/>
    </location>
</feature>
<reference evidence="2 3" key="1">
    <citation type="submission" date="2023-01" db="EMBL/GenBank/DDBJ databases">
        <title>Complete genome sequence of Muricauda aquimarina strain IFOP_LL357.</title>
        <authorList>
            <person name="Gajardo G."/>
            <person name="Ueki S."/>
            <person name="Maruyama F."/>
        </authorList>
    </citation>
    <scope>NUCLEOTIDE SEQUENCE [LARGE SCALE GENOMIC DNA]</scope>
    <source>
        <strain evidence="2 3">IFOP_LL357</strain>
    </source>
</reference>
<dbReference type="GO" id="GO:0008757">
    <property type="term" value="F:S-adenosylmethionine-dependent methyltransferase activity"/>
    <property type="evidence" value="ECO:0007669"/>
    <property type="project" value="InterPro"/>
</dbReference>
<dbReference type="CDD" id="cd02440">
    <property type="entry name" value="AdoMet_MTases"/>
    <property type="match status" value="1"/>
</dbReference>
<dbReference type="SUPFAM" id="SSF53335">
    <property type="entry name" value="S-adenosyl-L-methionine-dependent methyltransferases"/>
    <property type="match status" value="1"/>
</dbReference>
<dbReference type="Proteomes" id="UP001330184">
    <property type="component" value="Chromosome"/>
</dbReference>
<keyword evidence="2" id="KW-0489">Methyltransferase</keyword>
<accession>A0AA48HCU8</accession>
<dbReference type="Gene3D" id="3.40.50.150">
    <property type="entry name" value="Vaccinia Virus protein VP39"/>
    <property type="match status" value="1"/>
</dbReference>
<name>A0AA48HCU8_9FLAO</name>
<proteinExistence type="predicted"/>
<evidence type="ECO:0000313" key="3">
    <source>
        <dbReference type="Proteomes" id="UP001330184"/>
    </source>
</evidence>
<keyword evidence="2" id="KW-0808">Transferase</keyword>
<keyword evidence="3" id="KW-1185">Reference proteome</keyword>
<evidence type="ECO:0000259" key="1">
    <source>
        <dbReference type="Pfam" id="PF08241"/>
    </source>
</evidence>
<dbReference type="InterPro" id="IPR029063">
    <property type="entry name" value="SAM-dependent_MTases_sf"/>
</dbReference>
<organism evidence="2 3">
    <name type="scientific">Flagellimonas marinaquae</name>
    <dbReference type="NCBI Taxonomy" id="254955"/>
    <lineage>
        <taxon>Bacteria</taxon>
        <taxon>Pseudomonadati</taxon>
        <taxon>Bacteroidota</taxon>
        <taxon>Flavobacteriia</taxon>
        <taxon>Flavobacteriales</taxon>
        <taxon>Flavobacteriaceae</taxon>
        <taxon>Flagellimonas</taxon>
    </lineage>
</organism>
<dbReference type="AlphaFoldDB" id="A0AA48HCU8"/>
<dbReference type="Pfam" id="PF08241">
    <property type="entry name" value="Methyltransf_11"/>
    <property type="match status" value="1"/>
</dbReference>
<gene>
    <name evidence="2" type="ORF">MACH07_08540</name>
</gene>
<dbReference type="GO" id="GO:0032259">
    <property type="term" value="P:methylation"/>
    <property type="evidence" value="ECO:0007669"/>
    <property type="project" value="UniProtKB-KW"/>
</dbReference>
<dbReference type="InterPro" id="IPR013216">
    <property type="entry name" value="Methyltransf_11"/>
</dbReference>
<evidence type="ECO:0000313" key="2">
    <source>
        <dbReference type="EMBL" id="BDW92022.1"/>
    </source>
</evidence>
<protein>
    <submittedName>
        <fullName evidence="2">SAM-dependent methyltransferase</fullName>
    </submittedName>
</protein>
<dbReference type="EMBL" id="AP027268">
    <property type="protein sequence ID" value="BDW92022.1"/>
    <property type="molecule type" value="Genomic_DNA"/>
</dbReference>